<organism evidence="15 16">
    <name type="scientific">Enterococcus gallinarum</name>
    <dbReference type="NCBI Taxonomy" id="1353"/>
    <lineage>
        <taxon>Bacteria</taxon>
        <taxon>Bacillati</taxon>
        <taxon>Bacillota</taxon>
        <taxon>Bacilli</taxon>
        <taxon>Lactobacillales</taxon>
        <taxon>Enterococcaceae</taxon>
        <taxon>Enterococcus</taxon>
    </lineage>
</organism>
<comment type="catalytic activity">
    <reaction evidence="10 11">
        <text>a 2'-deoxyribonucleoside 5'-diphosphate + [thioredoxin]-disulfide + H2O = a ribonucleoside 5'-diphosphate + [thioredoxin]-dithiol</text>
        <dbReference type="Rhea" id="RHEA:23252"/>
        <dbReference type="Rhea" id="RHEA-COMP:10698"/>
        <dbReference type="Rhea" id="RHEA-COMP:10700"/>
        <dbReference type="ChEBI" id="CHEBI:15377"/>
        <dbReference type="ChEBI" id="CHEBI:29950"/>
        <dbReference type="ChEBI" id="CHEBI:50058"/>
        <dbReference type="ChEBI" id="CHEBI:57930"/>
        <dbReference type="ChEBI" id="CHEBI:73316"/>
        <dbReference type="EC" id="1.17.4.1"/>
    </reaction>
</comment>
<keyword evidence="9 11" id="KW-0170">Cobalt</keyword>
<feature type="domain" description="Ribonucleotide reductase large subunit C-terminal" evidence="13">
    <location>
        <begin position="178"/>
        <end position="755"/>
    </location>
</feature>
<evidence type="ECO:0000256" key="8">
    <source>
        <dbReference type="ARBA" id="ARBA00023157"/>
    </source>
</evidence>
<comment type="cofactor">
    <cofactor evidence="1 11">
        <name>adenosylcob(III)alamin</name>
        <dbReference type="ChEBI" id="CHEBI:18408"/>
    </cofactor>
</comment>
<accession>A0A376GVE1</accession>
<dbReference type="EMBL" id="UFYW01000001">
    <property type="protein sequence ID" value="STD82541.1"/>
    <property type="molecule type" value="Genomic_DNA"/>
</dbReference>
<dbReference type="OrthoDB" id="9762933at2"/>
<dbReference type="Gene3D" id="3.20.70.20">
    <property type="match status" value="1"/>
</dbReference>
<evidence type="ECO:0000256" key="10">
    <source>
        <dbReference type="ARBA" id="ARBA00047754"/>
    </source>
</evidence>
<dbReference type="Pfam" id="PF00317">
    <property type="entry name" value="Ribonuc_red_lgN"/>
    <property type="match status" value="1"/>
</dbReference>
<dbReference type="EMBL" id="JARPZN010000011">
    <property type="protein sequence ID" value="MDT2691203.1"/>
    <property type="molecule type" value="Genomic_DNA"/>
</dbReference>
<reference evidence="15 16" key="1">
    <citation type="submission" date="2018-06" db="EMBL/GenBank/DDBJ databases">
        <authorList>
            <consortium name="Pathogen Informatics"/>
            <person name="Doyle S."/>
        </authorList>
    </citation>
    <scope>NUCLEOTIDE SEQUENCE [LARGE SCALE GENOMIC DNA]</scope>
    <source>
        <strain evidence="15 16">NCTC12360</strain>
    </source>
</reference>
<evidence type="ECO:0000259" key="13">
    <source>
        <dbReference type="Pfam" id="PF02867"/>
    </source>
</evidence>
<reference evidence="14" key="2">
    <citation type="submission" date="2023-03" db="EMBL/GenBank/DDBJ databases">
        <authorList>
            <person name="Shen W."/>
            <person name="Cai J."/>
        </authorList>
    </citation>
    <scope>NUCLEOTIDE SEQUENCE</scope>
    <source>
        <strain evidence="14">K69-2</strain>
    </source>
</reference>
<evidence type="ECO:0000256" key="5">
    <source>
        <dbReference type="ARBA" id="ARBA00022741"/>
    </source>
</evidence>
<evidence type="ECO:0000256" key="6">
    <source>
        <dbReference type="ARBA" id="ARBA00023002"/>
    </source>
</evidence>
<evidence type="ECO:0000256" key="9">
    <source>
        <dbReference type="ARBA" id="ARBA00023285"/>
    </source>
</evidence>
<keyword evidence="7" id="KW-0215">Deoxyribonucleotide synthesis</keyword>
<evidence type="ECO:0000313" key="16">
    <source>
        <dbReference type="Proteomes" id="UP000254807"/>
    </source>
</evidence>
<comment type="similarity">
    <text evidence="2 11">Belongs to the ribonucleoside diphosphate reductase class-2 family.</text>
</comment>
<dbReference type="InterPro" id="IPR050862">
    <property type="entry name" value="RdRp_reductase_class-2"/>
</dbReference>
<dbReference type="PANTHER" id="PTHR43371:SF1">
    <property type="entry name" value="RIBONUCLEOSIDE-DIPHOSPHATE REDUCTASE"/>
    <property type="match status" value="1"/>
</dbReference>
<dbReference type="NCBIfam" id="TIGR02504">
    <property type="entry name" value="NrdJ_Z"/>
    <property type="match status" value="1"/>
</dbReference>
<dbReference type="InterPro" id="IPR013344">
    <property type="entry name" value="RNR_NrdJ/NrdZ"/>
</dbReference>
<dbReference type="GO" id="GO:0004748">
    <property type="term" value="F:ribonucleoside-diphosphate reductase activity, thioredoxin disulfide as acceptor"/>
    <property type="evidence" value="ECO:0007669"/>
    <property type="project" value="UniProtKB-EC"/>
</dbReference>
<keyword evidence="3 11" id="KW-0846">Cobalamin</keyword>
<keyword evidence="6 11" id="KW-0560">Oxidoreductase</keyword>
<keyword evidence="5 11" id="KW-0547">Nucleotide-binding</keyword>
<dbReference type="Proteomes" id="UP001183682">
    <property type="component" value="Unassembled WGS sequence"/>
</dbReference>
<dbReference type="EC" id="1.17.4.1" evidence="11"/>
<evidence type="ECO:0000313" key="14">
    <source>
        <dbReference type="EMBL" id="MDT2691203.1"/>
    </source>
</evidence>
<comment type="function">
    <text evidence="11">Catalyzes the reduction of ribonucleotides to deoxyribonucleotides. May function to provide a pool of deoxyribonucleotide precursors for DNA repair during oxygen limitation and/or for immediate growth after restoration of oxygen.</text>
</comment>
<protein>
    <recommendedName>
        <fullName evidence="11">Vitamin B12-dependent ribonucleotide reductase</fullName>
        <ecNumber evidence="11">1.17.4.1</ecNumber>
    </recommendedName>
</protein>
<dbReference type="RefSeq" id="WP_060814855.1">
    <property type="nucleotide sequence ID" value="NZ_JARPZN010000011.1"/>
</dbReference>
<feature type="domain" description="Ribonucleotide reductase large subunit N-terminal" evidence="12">
    <location>
        <begin position="124"/>
        <end position="172"/>
    </location>
</feature>
<dbReference type="PRINTS" id="PR01183">
    <property type="entry name" value="RIBORDTASEM1"/>
</dbReference>
<dbReference type="Pfam" id="PF02867">
    <property type="entry name" value="Ribonuc_red_lgC"/>
    <property type="match status" value="1"/>
</dbReference>
<dbReference type="PANTHER" id="PTHR43371">
    <property type="entry name" value="VITAMIN B12-DEPENDENT RIBONUCLEOTIDE REDUCTASE"/>
    <property type="match status" value="1"/>
</dbReference>
<evidence type="ECO:0000256" key="7">
    <source>
        <dbReference type="ARBA" id="ARBA00023116"/>
    </source>
</evidence>
<keyword evidence="4 11" id="KW-0237">DNA synthesis</keyword>
<dbReference type="Proteomes" id="UP000254807">
    <property type="component" value="Unassembled WGS sequence"/>
</dbReference>
<sequence length="827" mass="92695">MIYSKQTISKLNEDIHMFPEVSAITTEMTNTFEGISRLIMLDRYSFKDQNHQTLDKGDLVILTTKEDPQYPARGIGWVKSIDDDMVSIEVEEEYRSAIENTAEQVSGLVKRRKNEIEKPLELYFEQIARRVARGISDKELEQELFLEQFYQQIAEQNLIPAGRVLYGAGTKSQVTYFNCFVMPFIHDSRKGIAVHRQEVMEIMSRGGGVGTNGSTLRPKACVVHGVSGRSSGAVSWLNDLANLTNLVEQGGSRRGAQMIMMADWHPDILAFIISKIQNPAVLLQLNKTLKNDTIKQLINEKLHFDPLSKMEEKMYTHIAQLPESSDTEQNEMIKTAKEKLRHGGSYTVKNSDFLTGANISVCLTEEFMDAVKKDDWYALRFPDIDNYSEEEMAEYDAKWAEVGDVREWEAAGHKVKTYQRIRARELWNLITFCATYSAEPGIFFIDNANKMTNATAYGQKVVATNPCGEQPLTPYAVCNLAAVNLANMADHQTGTVDFAKLRETVKTAVRFQDNVIDATPYFFDKNERQAKGERRVGLGIMGLAYLLIYCEKTYGSAEGNQLVDQIFETIAITAYEASINLAKEKGSFPFLIGKDDQETQALREKFIDTGYMKKMPAYIREGVMQFGIRNSHLLTVAPTGSTGTMTGVSTGLEPYYSFSYFRSGRLGKFIEINAAIVEEYLANHPEQDKDQLPDFFISAMELTPEEHVGVQCAIQRWVDSSISKTVNAPKGYSVSQVAKVYMDLYDGGAKGGTVYVDGSRDSQVLTLEAIDNEMNTQVEPAEDQFTTQTNEPVFSGDICPICHEGTIEEIGGCSTCTNCKIQLKCGL</sequence>
<dbReference type="CDD" id="cd02888">
    <property type="entry name" value="RNR_II_dimer"/>
    <property type="match status" value="1"/>
</dbReference>
<dbReference type="GO" id="GO:0005524">
    <property type="term" value="F:ATP binding"/>
    <property type="evidence" value="ECO:0007669"/>
    <property type="project" value="InterPro"/>
</dbReference>
<dbReference type="GO" id="GO:0031419">
    <property type="term" value="F:cobalamin binding"/>
    <property type="evidence" value="ECO:0007669"/>
    <property type="project" value="UniProtKB-KW"/>
</dbReference>
<evidence type="ECO:0000256" key="3">
    <source>
        <dbReference type="ARBA" id="ARBA00022628"/>
    </source>
</evidence>
<keyword evidence="8" id="KW-1015">Disulfide bond</keyword>
<dbReference type="InterPro" id="IPR000788">
    <property type="entry name" value="RNR_lg_C"/>
</dbReference>
<name>A0A376GVE1_ENTGA</name>
<dbReference type="GO" id="GO:0071897">
    <property type="term" value="P:DNA biosynthetic process"/>
    <property type="evidence" value="ECO:0007669"/>
    <property type="project" value="UniProtKB-KW"/>
</dbReference>
<proteinExistence type="inferred from homology"/>
<evidence type="ECO:0000313" key="15">
    <source>
        <dbReference type="EMBL" id="STD82541.1"/>
    </source>
</evidence>
<evidence type="ECO:0000256" key="1">
    <source>
        <dbReference type="ARBA" id="ARBA00001922"/>
    </source>
</evidence>
<dbReference type="AlphaFoldDB" id="A0A376GVE1"/>
<dbReference type="GO" id="GO:0009263">
    <property type="term" value="P:deoxyribonucleotide biosynthetic process"/>
    <property type="evidence" value="ECO:0007669"/>
    <property type="project" value="UniProtKB-KW"/>
</dbReference>
<dbReference type="InterPro" id="IPR013509">
    <property type="entry name" value="RNR_lsu_N"/>
</dbReference>
<dbReference type="NCBIfam" id="NF005991">
    <property type="entry name" value="PRK08115.1"/>
    <property type="match status" value="1"/>
</dbReference>
<evidence type="ECO:0000256" key="11">
    <source>
        <dbReference type="RuleBase" id="RU364064"/>
    </source>
</evidence>
<keyword evidence="16" id="KW-1185">Reference proteome</keyword>
<evidence type="ECO:0000256" key="2">
    <source>
        <dbReference type="ARBA" id="ARBA00007405"/>
    </source>
</evidence>
<gene>
    <name evidence="15" type="primary">nrdA</name>
    <name evidence="15" type="ORF">NCTC12360_00970</name>
    <name evidence="14" type="ORF">P7E30_13580</name>
</gene>
<evidence type="ECO:0000259" key="12">
    <source>
        <dbReference type="Pfam" id="PF00317"/>
    </source>
</evidence>
<dbReference type="SUPFAM" id="SSF51998">
    <property type="entry name" value="PFL-like glycyl radical enzymes"/>
    <property type="match status" value="1"/>
</dbReference>
<evidence type="ECO:0000256" key="4">
    <source>
        <dbReference type="ARBA" id="ARBA00022634"/>
    </source>
</evidence>